<dbReference type="SUPFAM" id="SSF55785">
    <property type="entry name" value="PYP-like sensor domain (PAS domain)"/>
    <property type="match status" value="3"/>
</dbReference>
<dbReference type="InterPro" id="IPR000700">
    <property type="entry name" value="PAS-assoc_C"/>
</dbReference>
<feature type="domain" description="PAC" evidence="12">
    <location>
        <begin position="505"/>
        <end position="559"/>
    </location>
</feature>
<dbReference type="InterPro" id="IPR033480">
    <property type="entry name" value="sCache_2"/>
</dbReference>
<dbReference type="InterPro" id="IPR005467">
    <property type="entry name" value="His_kinase_dom"/>
</dbReference>
<dbReference type="AlphaFoldDB" id="A0A846QHG7"/>
<dbReference type="PANTHER" id="PTHR43065">
    <property type="entry name" value="SENSOR HISTIDINE KINASE"/>
    <property type="match status" value="1"/>
</dbReference>
<dbReference type="Gene3D" id="1.10.287.130">
    <property type="match status" value="1"/>
</dbReference>
<feature type="domain" description="PAS" evidence="11">
    <location>
        <begin position="675"/>
        <end position="744"/>
    </location>
</feature>
<evidence type="ECO:0000256" key="4">
    <source>
        <dbReference type="ARBA" id="ARBA00022475"/>
    </source>
</evidence>
<evidence type="ECO:0000256" key="8">
    <source>
        <dbReference type="ARBA" id="ARBA00023136"/>
    </source>
</evidence>
<dbReference type="Gene3D" id="3.30.450.20">
    <property type="entry name" value="PAS domain"/>
    <property type="match status" value="5"/>
</dbReference>
<dbReference type="GO" id="GO:0000155">
    <property type="term" value="F:phosphorelay sensor kinase activity"/>
    <property type="evidence" value="ECO:0007669"/>
    <property type="project" value="InterPro"/>
</dbReference>
<dbReference type="InterPro" id="IPR004358">
    <property type="entry name" value="Sig_transdc_His_kin-like_C"/>
</dbReference>
<evidence type="ECO:0000256" key="2">
    <source>
        <dbReference type="ARBA" id="ARBA00004651"/>
    </source>
</evidence>
<dbReference type="InterPro" id="IPR035965">
    <property type="entry name" value="PAS-like_dom_sf"/>
</dbReference>
<reference evidence="13 14" key="1">
    <citation type="submission" date="2020-03" db="EMBL/GenBank/DDBJ databases">
        <title>Genomic Encyclopedia of Type Strains, Phase IV (KMG-IV): sequencing the most valuable type-strain genomes for metagenomic binning, comparative biology and taxonomic classification.</title>
        <authorList>
            <person name="Goeker M."/>
        </authorList>
    </citation>
    <scope>NUCLEOTIDE SEQUENCE [LARGE SCALE GENOMIC DNA]</scope>
    <source>
        <strain evidence="13 14">DSM 24233</strain>
    </source>
</reference>
<dbReference type="InterPro" id="IPR000014">
    <property type="entry name" value="PAS"/>
</dbReference>
<evidence type="ECO:0000313" key="14">
    <source>
        <dbReference type="Proteomes" id="UP000580856"/>
    </source>
</evidence>
<evidence type="ECO:0000256" key="3">
    <source>
        <dbReference type="ARBA" id="ARBA00012438"/>
    </source>
</evidence>
<accession>A0A846QHG7</accession>
<dbReference type="RefSeq" id="WP_167939689.1">
    <property type="nucleotide sequence ID" value="NZ_JAATJA010000001.1"/>
</dbReference>
<dbReference type="InterPro" id="IPR001610">
    <property type="entry name" value="PAC"/>
</dbReference>
<sequence>MRQKRTTTTLSATFLKGMLALSCTSIVLLGALWINSTRLQFLQETTKLNDNFRQRQEEAARREIENMLSFVHYLRTSSRDRLKQNLRTQVDAAHAMALELHDALVGHLPGETIKDSIVHALAASRYNEGRGYYFVISGDGTMLLNPATPGLVGQRQMSARDPEGHFVIEDILTVARERQAGFYEYKWPKPDAPEPQRKLSFVRLFEPYGWVIGTGEYLDDTESDIQHEVLRMLAGRAFGHSGYLFAGTWDGQALLGPGRGRNILDLTDPNGVKVTQELIAAARSGGGFVEHSLPSLDDTGHAAFAQKPQHCVSYAAGIPEWQWFIAANIDLDAVNVLLDQRRTQQVRDIQTRTALVGCVLLILVGAAYALSRRLSARIRANLDSFSEFFQTAAEEHTHIDSSALTYDDFTHLAHAANRMIDARLRAVMDLRASEERFTLLIEQSPFAIEIYNTDGTLIRANRACTRLWGSAHPDGYNILADPIAVKLGIAEALRRALSGETVIVSGIEYIPARFERSGRTRYIHTRAYPLRGEDNTIHFATLMHEDITSRREAERDRDRIFETSVDMLSISDTEGHFRRLNPAWQQTLGWSEQEIMTTPFLEFVHPDDHEATLAALQTLARGEPLTGFENRYRRKDGTYRWIAWNSHPDPERQEIYGVARDITAQKNAEAEALRLRLLLGSIVNSMPSVLVGVDRDCRVTQWNSHATETTGISSEHALGHPMEEVLPLTESDLATIREAVAEQRPREIPRRQRYHGGQRIWENITIYPLEDDPTGGAVIRLDDVTERTRMESMMIQSEKMMSIGGLAAGMAHEINNPLGGILHGVQNIARRLSPDIATNVETARRIGCELELIRDYLDRRKIMRMLDGIRSSGERAARIVASLLDFSRSSESRMAPHQLADIIDETLTLATTDFDIKTQIDTRGITIERVIDDKLPPVPCTRTEIQQVLLNLVRNAVQALHDHRAPDTIPTITLRLSKTQTHAVIEIEDNGPGLPQHIRDRVFEPFFTTRDPGAGTGLGLTVSYFIITQNHSGEFEAHSEPGKGTLFVIRLPLSRGQEQETAHSD</sequence>
<evidence type="ECO:0000256" key="5">
    <source>
        <dbReference type="ARBA" id="ARBA00022553"/>
    </source>
</evidence>
<dbReference type="SMART" id="SM00387">
    <property type="entry name" value="HATPase_c"/>
    <property type="match status" value="1"/>
</dbReference>
<evidence type="ECO:0000259" key="11">
    <source>
        <dbReference type="PROSITE" id="PS50112"/>
    </source>
</evidence>
<dbReference type="Gene3D" id="3.30.565.10">
    <property type="entry name" value="Histidine kinase-like ATPase, C-terminal domain"/>
    <property type="match status" value="1"/>
</dbReference>
<dbReference type="SMART" id="SM01049">
    <property type="entry name" value="Cache_2"/>
    <property type="match status" value="1"/>
</dbReference>
<dbReference type="SUPFAM" id="SSF55874">
    <property type="entry name" value="ATPase domain of HSP90 chaperone/DNA topoisomerase II/histidine kinase"/>
    <property type="match status" value="1"/>
</dbReference>
<dbReference type="SMART" id="SM00091">
    <property type="entry name" value="PAS"/>
    <property type="match status" value="3"/>
</dbReference>
<comment type="subcellular location">
    <subcellularLocation>
        <location evidence="2">Cell membrane</location>
        <topology evidence="2">Multi-pass membrane protein</topology>
    </subcellularLocation>
</comment>
<dbReference type="NCBIfam" id="TIGR00229">
    <property type="entry name" value="sensory_box"/>
    <property type="match status" value="3"/>
</dbReference>
<dbReference type="PROSITE" id="PS50112">
    <property type="entry name" value="PAS"/>
    <property type="match status" value="2"/>
</dbReference>
<feature type="domain" description="PAS" evidence="11">
    <location>
        <begin position="553"/>
        <end position="623"/>
    </location>
</feature>
<dbReference type="PROSITE" id="PS50113">
    <property type="entry name" value="PAC"/>
    <property type="match status" value="2"/>
</dbReference>
<keyword evidence="6 9" id="KW-0812">Transmembrane</keyword>
<evidence type="ECO:0000256" key="9">
    <source>
        <dbReference type="SAM" id="Phobius"/>
    </source>
</evidence>
<evidence type="ECO:0000259" key="12">
    <source>
        <dbReference type="PROSITE" id="PS50113"/>
    </source>
</evidence>
<feature type="domain" description="PAC" evidence="12">
    <location>
        <begin position="626"/>
        <end position="674"/>
    </location>
</feature>
<evidence type="ECO:0000256" key="6">
    <source>
        <dbReference type="ARBA" id="ARBA00022692"/>
    </source>
</evidence>
<evidence type="ECO:0000259" key="10">
    <source>
        <dbReference type="PROSITE" id="PS50109"/>
    </source>
</evidence>
<dbReference type="PANTHER" id="PTHR43065:SF42">
    <property type="entry name" value="TWO-COMPONENT SENSOR PPRA"/>
    <property type="match status" value="1"/>
</dbReference>
<dbReference type="CDD" id="cd00130">
    <property type="entry name" value="PAS"/>
    <property type="match status" value="2"/>
</dbReference>
<protein>
    <recommendedName>
        <fullName evidence="3">histidine kinase</fullName>
        <ecNumber evidence="3">2.7.13.3</ecNumber>
    </recommendedName>
</protein>
<dbReference type="SMART" id="SM00086">
    <property type="entry name" value="PAC"/>
    <property type="match status" value="3"/>
</dbReference>
<dbReference type="InterPro" id="IPR004010">
    <property type="entry name" value="Double_Cache_2"/>
</dbReference>
<dbReference type="Pfam" id="PF08448">
    <property type="entry name" value="PAS_4"/>
    <property type="match status" value="2"/>
</dbReference>
<dbReference type="PRINTS" id="PR00344">
    <property type="entry name" value="BCTRLSENSOR"/>
</dbReference>
<comment type="caution">
    <text evidence="13">The sequence shown here is derived from an EMBL/GenBank/DDBJ whole genome shotgun (WGS) entry which is preliminary data.</text>
</comment>
<keyword evidence="14" id="KW-1185">Reference proteome</keyword>
<dbReference type="GO" id="GO:0005886">
    <property type="term" value="C:plasma membrane"/>
    <property type="evidence" value="ECO:0007669"/>
    <property type="project" value="UniProtKB-SubCell"/>
</dbReference>
<dbReference type="EC" id="2.7.13.3" evidence="3"/>
<dbReference type="InterPro" id="IPR003594">
    <property type="entry name" value="HATPase_dom"/>
</dbReference>
<dbReference type="PROSITE" id="PS50109">
    <property type="entry name" value="HIS_KIN"/>
    <property type="match status" value="1"/>
</dbReference>
<feature type="domain" description="Histidine kinase" evidence="10">
    <location>
        <begin position="809"/>
        <end position="1055"/>
    </location>
</feature>
<dbReference type="InterPro" id="IPR036890">
    <property type="entry name" value="HATPase_C_sf"/>
</dbReference>
<dbReference type="CDD" id="cd18774">
    <property type="entry name" value="PDC2_HK_sensor"/>
    <property type="match status" value="1"/>
</dbReference>
<proteinExistence type="predicted"/>
<dbReference type="InterPro" id="IPR013655">
    <property type="entry name" value="PAS_fold_3"/>
</dbReference>
<organism evidence="13 14">
    <name type="scientific">Desulfobaculum xiamenense</name>
    <dbReference type="NCBI Taxonomy" id="995050"/>
    <lineage>
        <taxon>Bacteria</taxon>
        <taxon>Pseudomonadati</taxon>
        <taxon>Thermodesulfobacteriota</taxon>
        <taxon>Desulfovibrionia</taxon>
        <taxon>Desulfovibrionales</taxon>
        <taxon>Desulfovibrionaceae</taxon>
        <taxon>Desulfobaculum</taxon>
    </lineage>
</organism>
<keyword evidence="7 9" id="KW-1133">Transmembrane helix</keyword>
<gene>
    <name evidence="13" type="ORF">GGQ74_000200</name>
</gene>
<dbReference type="Proteomes" id="UP000580856">
    <property type="component" value="Unassembled WGS sequence"/>
</dbReference>
<dbReference type="Pfam" id="PF08447">
    <property type="entry name" value="PAS_3"/>
    <property type="match status" value="1"/>
</dbReference>
<dbReference type="SUPFAM" id="SSF47384">
    <property type="entry name" value="Homodimeric domain of signal transducing histidine kinase"/>
    <property type="match status" value="1"/>
</dbReference>
<dbReference type="SMART" id="SM00388">
    <property type="entry name" value="HisKA"/>
    <property type="match status" value="1"/>
</dbReference>
<dbReference type="InterPro" id="IPR003661">
    <property type="entry name" value="HisK_dim/P_dom"/>
</dbReference>
<keyword evidence="8 9" id="KW-0472">Membrane</keyword>
<dbReference type="InterPro" id="IPR036097">
    <property type="entry name" value="HisK_dim/P_sf"/>
</dbReference>
<feature type="transmembrane region" description="Helical" evidence="9">
    <location>
        <begin position="12"/>
        <end position="34"/>
    </location>
</feature>
<keyword evidence="5" id="KW-0597">Phosphoprotein</keyword>
<dbReference type="Pfam" id="PF08269">
    <property type="entry name" value="dCache_2"/>
    <property type="match status" value="1"/>
</dbReference>
<keyword evidence="4" id="KW-1003">Cell membrane</keyword>
<evidence type="ECO:0000313" key="13">
    <source>
        <dbReference type="EMBL" id="NJB66560.1"/>
    </source>
</evidence>
<comment type="catalytic activity">
    <reaction evidence="1">
        <text>ATP + protein L-histidine = ADP + protein N-phospho-L-histidine.</text>
        <dbReference type="EC" id="2.7.13.3"/>
    </reaction>
</comment>
<evidence type="ECO:0000256" key="1">
    <source>
        <dbReference type="ARBA" id="ARBA00000085"/>
    </source>
</evidence>
<dbReference type="InterPro" id="IPR013656">
    <property type="entry name" value="PAS_4"/>
</dbReference>
<name>A0A846QHG7_9BACT</name>
<dbReference type="EMBL" id="JAATJA010000001">
    <property type="protein sequence ID" value="NJB66560.1"/>
    <property type="molecule type" value="Genomic_DNA"/>
</dbReference>
<evidence type="ECO:0000256" key="7">
    <source>
        <dbReference type="ARBA" id="ARBA00022989"/>
    </source>
</evidence>
<dbReference type="Pfam" id="PF02518">
    <property type="entry name" value="HATPase_c"/>
    <property type="match status" value="1"/>
</dbReference>
<dbReference type="CDD" id="cd00082">
    <property type="entry name" value="HisKA"/>
    <property type="match status" value="1"/>
</dbReference>